<accession>A0ABT4Q6V1</accession>
<name>A0ABT4Q6V1_9BACL</name>
<evidence type="ECO:0000313" key="3">
    <source>
        <dbReference type="Proteomes" id="UP001527882"/>
    </source>
</evidence>
<dbReference type="InterPro" id="IPR036178">
    <property type="entry name" value="Formintransfe-cycloase-like_sf"/>
</dbReference>
<protein>
    <submittedName>
        <fullName evidence="2">Cyclodeaminase/cyclohydrolase family protein</fullName>
    </submittedName>
</protein>
<comment type="caution">
    <text evidence="2">The sequence shown here is derived from an EMBL/GenBank/DDBJ whole genome shotgun (WGS) entry which is preliminary data.</text>
</comment>
<gene>
    <name evidence="2" type="ORF">O9H85_09275</name>
</gene>
<sequence length="214" mass="23045">MTEQRLITWDSTLRSFLREAGSAAPTPGGGSVSALVGALGAAMTSMVGRLSEGEKYIAIRPLVTEVLNVMEQLSAQCETLLMEDIESFERYMQALRLPKATEEEKEIRMQALQQAAEAAAQVPVRILEACRDGIRSAARLAEASNKSVVSDLGIGAILFESAAQSALLTIEINLAALQDAEFKERVAGRASALIREITAVKEETLVAVRQRIIG</sequence>
<dbReference type="SUPFAM" id="SSF101262">
    <property type="entry name" value="Methenyltetrahydrofolate cyclohydrolase-like"/>
    <property type="match status" value="1"/>
</dbReference>
<dbReference type="Gene3D" id="1.20.120.680">
    <property type="entry name" value="Formiminotetrahydrofolate cyclodeaminase monomer, up-and-down helical bundle"/>
    <property type="match status" value="1"/>
</dbReference>
<dbReference type="InterPro" id="IPR007044">
    <property type="entry name" value="Cyclodeamin/CycHdrlase"/>
</dbReference>
<keyword evidence="3" id="KW-1185">Reference proteome</keyword>
<dbReference type="Pfam" id="PF04961">
    <property type="entry name" value="FTCD_C"/>
    <property type="match status" value="1"/>
</dbReference>
<dbReference type="Proteomes" id="UP001527882">
    <property type="component" value="Unassembled WGS sequence"/>
</dbReference>
<dbReference type="EMBL" id="JAQAGZ010000005">
    <property type="protein sequence ID" value="MCZ8512599.1"/>
    <property type="molecule type" value="Genomic_DNA"/>
</dbReference>
<evidence type="ECO:0000313" key="2">
    <source>
        <dbReference type="EMBL" id="MCZ8512599.1"/>
    </source>
</evidence>
<proteinExistence type="predicted"/>
<reference evidence="2 3" key="1">
    <citation type="submission" date="2022-12" db="EMBL/GenBank/DDBJ databases">
        <title>Draft genome sequence of Paenibacillus sp. dW9.</title>
        <authorList>
            <person name="Choi E.-W."/>
            <person name="Kim D.-U."/>
        </authorList>
    </citation>
    <scope>NUCLEOTIDE SEQUENCE [LARGE SCALE GENOMIC DNA]</scope>
    <source>
        <strain evidence="3">dW9</strain>
    </source>
</reference>
<evidence type="ECO:0000259" key="1">
    <source>
        <dbReference type="Pfam" id="PF04961"/>
    </source>
</evidence>
<feature type="domain" description="Cyclodeaminase/cyclohydrolase" evidence="1">
    <location>
        <begin position="12"/>
        <end position="190"/>
    </location>
</feature>
<organism evidence="2 3">
    <name type="scientific">Paenibacillus gyeongsangnamensis</name>
    <dbReference type="NCBI Taxonomy" id="3388067"/>
    <lineage>
        <taxon>Bacteria</taxon>
        <taxon>Bacillati</taxon>
        <taxon>Bacillota</taxon>
        <taxon>Bacilli</taxon>
        <taxon>Bacillales</taxon>
        <taxon>Paenibacillaceae</taxon>
        <taxon>Paenibacillus</taxon>
    </lineage>
</organism>
<dbReference type="RefSeq" id="WP_269881045.1">
    <property type="nucleotide sequence ID" value="NZ_JAQAGZ010000005.1"/>
</dbReference>